<dbReference type="Pfam" id="PF08448">
    <property type="entry name" value="PAS_4"/>
    <property type="match status" value="1"/>
</dbReference>
<dbReference type="InterPro" id="IPR005467">
    <property type="entry name" value="His_kinase_dom"/>
</dbReference>
<dbReference type="CDD" id="cd00130">
    <property type="entry name" value="PAS"/>
    <property type="match status" value="1"/>
</dbReference>
<protein>
    <submittedName>
        <fullName evidence="6">PAS domain S-box protein</fullName>
    </submittedName>
    <submittedName>
        <fullName evidence="7">PAS domain-containing protein</fullName>
    </submittedName>
    <submittedName>
        <fullName evidence="9">Sensor protein DegS</fullName>
        <ecNumber evidence="9">2.7.13.3</ecNumber>
    </submittedName>
</protein>
<dbReference type="SMART" id="SM00086">
    <property type="entry name" value="PAC"/>
    <property type="match status" value="1"/>
</dbReference>
<dbReference type="GO" id="GO:0000155">
    <property type="term" value="F:phosphorelay sensor kinase activity"/>
    <property type="evidence" value="ECO:0007669"/>
    <property type="project" value="InterPro"/>
</dbReference>
<evidence type="ECO:0000256" key="3">
    <source>
        <dbReference type="ARBA" id="ARBA00023012"/>
    </source>
</evidence>
<evidence type="ECO:0000259" key="4">
    <source>
        <dbReference type="PROSITE" id="PS50109"/>
    </source>
</evidence>
<dbReference type="EMBL" id="OGUS01000136">
    <property type="protein sequence ID" value="SPC19316.1"/>
    <property type="molecule type" value="Genomic_DNA"/>
</dbReference>
<keyword evidence="12" id="KW-1185">Reference proteome</keyword>
<evidence type="ECO:0000313" key="6">
    <source>
        <dbReference type="EMBL" id="QEZ44794.1"/>
    </source>
</evidence>
<dbReference type="InterPro" id="IPR035965">
    <property type="entry name" value="PAS-like_dom_sf"/>
</dbReference>
<dbReference type="InterPro" id="IPR003594">
    <property type="entry name" value="HATPase_dom"/>
</dbReference>
<dbReference type="SMART" id="SM00387">
    <property type="entry name" value="HATPase_c"/>
    <property type="match status" value="1"/>
</dbReference>
<dbReference type="RefSeq" id="WP_063240738.1">
    <property type="nucleotide sequence ID" value="NZ_CP032518.1"/>
</dbReference>
<dbReference type="PANTHER" id="PTHR24421:SF59">
    <property type="entry name" value="OXYGEN SENSOR HISTIDINE KINASE NREB"/>
    <property type="match status" value="1"/>
</dbReference>
<organism evidence="9">
    <name type="scientific">Cupriavidus oxalaticus</name>
    <dbReference type="NCBI Taxonomy" id="96344"/>
    <lineage>
        <taxon>Bacteria</taxon>
        <taxon>Pseudomonadati</taxon>
        <taxon>Pseudomonadota</taxon>
        <taxon>Betaproteobacteria</taxon>
        <taxon>Burkholderiales</taxon>
        <taxon>Burkholderiaceae</taxon>
        <taxon>Cupriavidus</taxon>
    </lineage>
</organism>
<sequence>MDVELQRAILNNIPDQAWLKDAGSRYVLVNDAFMAACGRTEAEIVGSTPDQVWSAEWGQVYLDTDKAVVDSGVRRRYEESRHGKDGSVRWFDTIKMPIHNPGGEVIGTVGISRDITDRKRSEQELLASRAQLRELSAHLQSVREAERTRISRELHDELGQSLTALRLGLSYIEAQQGPAADDAYRKHVQMLKEIADSTVEAVQRIAADLRPPVLDELGLASAIDWLVESLSERSGIACEKALQPVADLGAEVSTAVFRIAQEALTNACRHGQAGRVRVELGEAGGIVRLVVADNGCGIDTSVTGRRRSLGLLGMRERALMLGGKLVVSSGKGHGTRIEALIPRDAGVAGVADVVGMAGGDAR</sequence>
<dbReference type="Gene3D" id="1.20.5.1930">
    <property type="match status" value="1"/>
</dbReference>
<dbReference type="EMBL" id="OGUS01000083">
    <property type="protein sequence ID" value="SPC07531.1"/>
    <property type="molecule type" value="Genomic_DNA"/>
</dbReference>
<dbReference type="PROSITE" id="PS50113">
    <property type="entry name" value="PAC"/>
    <property type="match status" value="1"/>
</dbReference>
<feature type="domain" description="Histidine kinase" evidence="4">
    <location>
        <begin position="153"/>
        <end position="345"/>
    </location>
</feature>
<dbReference type="OrthoDB" id="9792869at2"/>
<evidence type="ECO:0000313" key="9">
    <source>
        <dbReference type="EMBL" id="SPC19316.1"/>
    </source>
</evidence>
<name>A0A375GEZ5_9BURK</name>
<evidence type="ECO:0000256" key="1">
    <source>
        <dbReference type="ARBA" id="ARBA00022679"/>
    </source>
</evidence>
<keyword evidence="3" id="KW-0902">Two-component regulatory system</keyword>
<keyword evidence="2" id="KW-0418">Kinase</keyword>
<evidence type="ECO:0000313" key="10">
    <source>
        <dbReference type="Proteomes" id="UP000256862"/>
    </source>
</evidence>
<dbReference type="EC" id="2.7.13.3" evidence="9"/>
<reference evidence="6 11" key="3">
    <citation type="submission" date="2018-09" db="EMBL/GenBank/DDBJ databases">
        <title>Complete genome sequence of Cupriavidus oxalaticus T2, a bacterium capable of phenol tolerance and degradation.</title>
        <authorList>
            <person name="Yan J."/>
        </authorList>
    </citation>
    <scope>NUCLEOTIDE SEQUENCE [LARGE SCALE GENOMIC DNA]</scope>
    <source>
        <strain evidence="6 11">T2</strain>
    </source>
</reference>
<dbReference type="InterPro" id="IPR011712">
    <property type="entry name" value="Sig_transdc_His_kin_sub3_dim/P"/>
</dbReference>
<dbReference type="EMBL" id="CP069811">
    <property type="protein sequence ID" value="QRQ92081.1"/>
    <property type="molecule type" value="Genomic_DNA"/>
</dbReference>
<dbReference type="Pfam" id="PF02518">
    <property type="entry name" value="HATPase_c"/>
    <property type="match status" value="1"/>
</dbReference>
<reference evidence="7 12" key="4">
    <citation type="submission" date="2021-02" db="EMBL/GenBank/DDBJ databases">
        <title>Complete Genome Sequence of Cupriavidus oxalaticus Strain Ox1, a Soil Oxalate-Degrading Species.</title>
        <authorList>
            <person name="Palmieri F."/>
            <person name="Udriet P."/>
            <person name="Deuasquier M."/>
            <person name="Beaudoing E."/>
            <person name="Johnson S.L."/>
            <person name="Davenport K.W."/>
            <person name="Chain P.S."/>
            <person name="Bindschedler S."/>
            <person name="Junier P."/>
        </authorList>
    </citation>
    <scope>NUCLEOTIDE SEQUENCE [LARGE SCALE GENOMIC DNA]</scope>
    <source>
        <strain evidence="7 12">Ox1</strain>
    </source>
</reference>
<evidence type="ECO:0000313" key="7">
    <source>
        <dbReference type="EMBL" id="QRQ92081.1"/>
    </source>
</evidence>
<dbReference type="InterPro" id="IPR000014">
    <property type="entry name" value="PAS"/>
</dbReference>
<evidence type="ECO:0000313" key="8">
    <source>
        <dbReference type="EMBL" id="SPC07531.1"/>
    </source>
</evidence>
<dbReference type="InterPro" id="IPR013656">
    <property type="entry name" value="PAS_4"/>
</dbReference>
<dbReference type="Gene3D" id="3.30.565.10">
    <property type="entry name" value="Histidine kinase-like ATPase, C-terminal domain"/>
    <property type="match status" value="1"/>
</dbReference>
<dbReference type="Gene3D" id="3.30.450.20">
    <property type="entry name" value="PAS domain"/>
    <property type="match status" value="1"/>
</dbReference>
<reference evidence="9" key="2">
    <citation type="submission" date="2018-01" db="EMBL/GenBank/DDBJ databases">
        <authorList>
            <person name="Clerissi C."/>
        </authorList>
    </citation>
    <scope>NUCLEOTIDE SEQUENCE</scope>
    <source>
        <strain evidence="9">Cupriavidus oxalaticus LMG 2235</strain>
    </source>
</reference>
<evidence type="ECO:0000313" key="11">
    <source>
        <dbReference type="Proteomes" id="UP000325743"/>
    </source>
</evidence>
<proteinExistence type="predicted"/>
<dbReference type="SUPFAM" id="SSF55785">
    <property type="entry name" value="PYP-like sensor domain (PAS domain)"/>
    <property type="match status" value="1"/>
</dbReference>
<evidence type="ECO:0000259" key="5">
    <source>
        <dbReference type="PROSITE" id="PS50113"/>
    </source>
</evidence>
<dbReference type="Proteomes" id="UP000256862">
    <property type="component" value="Plasmid CO2235_mp"/>
</dbReference>
<dbReference type="EMBL" id="CP032518">
    <property type="protein sequence ID" value="QEZ44794.1"/>
    <property type="molecule type" value="Genomic_DNA"/>
</dbReference>
<dbReference type="GO" id="GO:0046983">
    <property type="term" value="F:protein dimerization activity"/>
    <property type="evidence" value="ECO:0007669"/>
    <property type="project" value="InterPro"/>
</dbReference>
<dbReference type="InterPro" id="IPR050482">
    <property type="entry name" value="Sensor_HK_TwoCompSys"/>
</dbReference>
<dbReference type="AlphaFoldDB" id="A0A375GEZ5"/>
<dbReference type="Proteomes" id="UP000325743">
    <property type="component" value="Chromosome 1"/>
</dbReference>
<dbReference type="PANTHER" id="PTHR24421">
    <property type="entry name" value="NITRATE/NITRITE SENSOR PROTEIN NARX-RELATED"/>
    <property type="match status" value="1"/>
</dbReference>
<dbReference type="GeneID" id="303488656"/>
<dbReference type="InterPro" id="IPR001610">
    <property type="entry name" value="PAC"/>
</dbReference>
<dbReference type="Proteomes" id="UP000623307">
    <property type="component" value="Chromosome 1"/>
</dbReference>
<reference evidence="10" key="1">
    <citation type="submission" date="2018-01" db="EMBL/GenBank/DDBJ databases">
        <authorList>
            <person name="Gaut B.S."/>
            <person name="Morton B.R."/>
            <person name="Clegg M.T."/>
            <person name="Duvall M.R."/>
        </authorList>
    </citation>
    <scope>NUCLEOTIDE SEQUENCE [LARGE SCALE GENOMIC DNA]</scope>
</reference>
<dbReference type="InterPro" id="IPR000700">
    <property type="entry name" value="PAS-assoc_C"/>
</dbReference>
<accession>A0A375GEZ5</accession>
<evidence type="ECO:0000313" key="12">
    <source>
        <dbReference type="Proteomes" id="UP000623307"/>
    </source>
</evidence>
<dbReference type="NCBIfam" id="TIGR00229">
    <property type="entry name" value="sensory_box"/>
    <property type="match status" value="1"/>
</dbReference>
<feature type="domain" description="PAC" evidence="5">
    <location>
        <begin position="75"/>
        <end position="127"/>
    </location>
</feature>
<dbReference type="SUPFAM" id="SSF55874">
    <property type="entry name" value="ATPase domain of HSP90 chaperone/DNA topoisomerase II/histidine kinase"/>
    <property type="match status" value="1"/>
</dbReference>
<gene>
    <name evidence="9" type="primary">degS</name>
    <name evidence="9" type="ORF">CO2235_MP130051</name>
    <name evidence="8" type="ORF">CO2235_U760015</name>
    <name evidence="6" type="ORF">D2917_11530</name>
    <name evidence="7" type="ORF">JTE92_03955</name>
</gene>
<keyword evidence="1 9" id="KW-0808">Transferase</keyword>
<evidence type="ECO:0000256" key="2">
    <source>
        <dbReference type="ARBA" id="ARBA00022777"/>
    </source>
</evidence>
<dbReference type="CDD" id="cd16917">
    <property type="entry name" value="HATPase_UhpB-NarQ-NarX-like"/>
    <property type="match status" value="1"/>
</dbReference>
<dbReference type="PROSITE" id="PS50109">
    <property type="entry name" value="HIS_KIN"/>
    <property type="match status" value="1"/>
</dbReference>
<dbReference type="GO" id="GO:0016020">
    <property type="term" value="C:membrane"/>
    <property type="evidence" value="ECO:0007669"/>
    <property type="project" value="InterPro"/>
</dbReference>
<dbReference type="InterPro" id="IPR036890">
    <property type="entry name" value="HATPase_C_sf"/>
</dbReference>
<dbReference type="Pfam" id="PF07730">
    <property type="entry name" value="HisKA_3"/>
    <property type="match status" value="1"/>
</dbReference>